<gene>
    <name evidence="5" type="ORF">DBY38_13830</name>
</gene>
<feature type="coiled-coil region" evidence="2">
    <location>
        <begin position="114"/>
        <end position="169"/>
    </location>
</feature>
<dbReference type="Pfam" id="PF25973">
    <property type="entry name" value="BSH_CzcB"/>
    <property type="match status" value="1"/>
</dbReference>
<dbReference type="PANTHER" id="PTHR30469:SF33">
    <property type="entry name" value="SLR1207 PROTEIN"/>
    <property type="match status" value="1"/>
</dbReference>
<dbReference type="GO" id="GO:1990281">
    <property type="term" value="C:efflux pump complex"/>
    <property type="evidence" value="ECO:0007669"/>
    <property type="project" value="TreeGrafter"/>
</dbReference>
<dbReference type="Proteomes" id="UP000246114">
    <property type="component" value="Unassembled WGS sequence"/>
</dbReference>
<organism evidence="5 6">
    <name type="scientific">Clostridium cadaveris</name>
    <dbReference type="NCBI Taxonomy" id="1529"/>
    <lineage>
        <taxon>Bacteria</taxon>
        <taxon>Bacillati</taxon>
        <taxon>Bacillota</taxon>
        <taxon>Clostridia</taxon>
        <taxon>Eubacteriales</taxon>
        <taxon>Clostridiaceae</taxon>
        <taxon>Clostridium</taxon>
    </lineage>
</organism>
<evidence type="ECO:0000256" key="3">
    <source>
        <dbReference type="SAM" id="SignalP"/>
    </source>
</evidence>
<comment type="similarity">
    <text evidence="1">Belongs to the membrane fusion protein (MFP) (TC 8.A.1) family.</text>
</comment>
<dbReference type="Gene3D" id="2.40.30.170">
    <property type="match status" value="1"/>
</dbReference>
<dbReference type="EMBL" id="QAMZ01000055">
    <property type="protein sequence ID" value="PWL51606.1"/>
    <property type="molecule type" value="Genomic_DNA"/>
</dbReference>
<proteinExistence type="inferred from homology"/>
<dbReference type="InterPro" id="IPR006143">
    <property type="entry name" value="RND_pump_MFP"/>
</dbReference>
<dbReference type="GO" id="GO:0015562">
    <property type="term" value="F:efflux transmembrane transporter activity"/>
    <property type="evidence" value="ECO:0007669"/>
    <property type="project" value="TreeGrafter"/>
</dbReference>
<evidence type="ECO:0000256" key="1">
    <source>
        <dbReference type="ARBA" id="ARBA00009477"/>
    </source>
</evidence>
<evidence type="ECO:0000313" key="6">
    <source>
        <dbReference type="Proteomes" id="UP000246114"/>
    </source>
</evidence>
<evidence type="ECO:0000259" key="4">
    <source>
        <dbReference type="Pfam" id="PF25973"/>
    </source>
</evidence>
<dbReference type="InterPro" id="IPR058647">
    <property type="entry name" value="BSH_CzcB-like"/>
</dbReference>
<dbReference type="NCBIfam" id="TIGR01730">
    <property type="entry name" value="RND_mfp"/>
    <property type="match status" value="1"/>
</dbReference>
<accession>A0A316LZT5</accession>
<dbReference type="AlphaFoldDB" id="A0A316LZT5"/>
<comment type="caution">
    <text evidence="5">The sequence shown here is derived from an EMBL/GenBank/DDBJ whole genome shotgun (WGS) entry which is preliminary data.</text>
</comment>
<name>A0A316LZT5_9CLOT</name>
<dbReference type="PANTHER" id="PTHR30469">
    <property type="entry name" value="MULTIDRUG RESISTANCE PROTEIN MDTA"/>
    <property type="match status" value="1"/>
</dbReference>
<dbReference type="Gene3D" id="1.10.287.470">
    <property type="entry name" value="Helix hairpin bin"/>
    <property type="match status" value="1"/>
</dbReference>
<evidence type="ECO:0000313" key="5">
    <source>
        <dbReference type="EMBL" id="PWL51606.1"/>
    </source>
</evidence>
<evidence type="ECO:0000256" key="2">
    <source>
        <dbReference type="SAM" id="Coils"/>
    </source>
</evidence>
<reference evidence="5 6" key="1">
    <citation type="submission" date="2018-03" db="EMBL/GenBank/DDBJ databases">
        <title>The uncultured portion of the human microbiome is neutrally assembled.</title>
        <authorList>
            <person name="Jeraldo P."/>
            <person name="Boardman L."/>
            <person name="White B.A."/>
            <person name="Nelson H."/>
            <person name="Goldenfeld N."/>
            <person name="Chia N."/>
        </authorList>
    </citation>
    <scope>NUCLEOTIDE SEQUENCE [LARGE SCALE GENOMIC DNA]</scope>
    <source>
        <strain evidence="5">CIM:MAG 903</strain>
    </source>
</reference>
<feature type="domain" description="CzcB-like barrel-sandwich hybrid" evidence="4">
    <location>
        <begin position="82"/>
        <end position="200"/>
    </location>
</feature>
<keyword evidence="3" id="KW-0732">Signal</keyword>
<dbReference type="Gene3D" id="2.40.420.20">
    <property type="match status" value="1"/>
</dbReference>
<sequence length="339" mass="37136">MKRGIIMKRFKILLCIICASLTVTFSGCLSKEETVIVPPLITPIDIEMKTVPVSKGSIIQELSLSGFIVPKMNEIASFKDGSGVITKLHVKVGDTVSKGQAIAELNTDDIKLSLKQAQLAYNQINNSYQELLANPESSKNEIDRIKLDLELQKLKVDKLKNDLANLTLVAPISGQITYQYPYVIPGQMISAGAPIYMISDINSLVVEGTVEKTDALKVGMDVTNKDNQKGKISQLDITPFQSMLQSGKDNKSYNSIRIEMDGLSPEKLGSSITLSILLDSKDDVLKVPKSAVKYYNSAPYVRVLKDGDRVEKFITLGIEGSQEFEVLSGLSEGDEVLSN</sequence>
<keyword evidence="2" id="KW-0175">Coiled coil</keyword>
<dbReference type="Gene3D" id="2.40.50.100">
    <property type="match status" value="1"/>
</dbReference>
<feature type="signal peptide" evidence="3">
    <location>
        <begin position="1"/>
        <end position="30"/>
    </location>
</feature>
<protein>
    <recommendedName>
        <fullName evidence="4">CzcB-like barrel-sandwich hybrid domain-containing protein</fullName>
    </recommendedName>
</protein>
<dbReference type="PROSITE" id="PS51257">
    <property type="entry name" value="PROKAR_LIPOPROTEIN"/>
    <property type="match status" value="1"/>
</dbReference>
<feature type="chain" id="PRO_5039048084" description="CzcB-like barrel-sandwich hybrid domain-containing protein" evidence="3">
    <location>
        <begin position="31"/>
        <end position="339"/>
    </location>
</feature>
<dbReference type="SUPFAM" id="SSF111369">
    <property type="entry name" value="HlyD-like secretion proteins"/>
    <property type="match status" value="1"/>
</dbReference>